<feature type="transmembrane region" description="Helical" evidence="1">
    <location>
        <begin position="193"/>
        <end position="211"/>
    </location>
</feature>
<comment type="similarity">
    <text evidence="1">Belongs to the MlaE permease family.</text>
</comment>
<dbReference type="AlphaFoldDB" id="A0A923HHY4"/>
<evidence type="ECO:0000256" key="1">
    <source>
        <dbReference type="RuleBase" id="RU362044"/>
    </source>
</evidence>
<proteinExistence type="inferred from homology"/>
<dbReference type="EMBL" id="JACOFV010000014">
    <property type="protein sequence ID" value="MBC3863335.1"/>
    <property type="molecule type" value="Genomic_DNA"/>
</dbReference>
<protein>
    <submittedName>
        <fullName evidence="2">ABC transporter permease</fullName>
    </submittedName>
</protein>
<keyword evidence="1" id="KW-1133">Transmembrane helix</keyword>
<reference evidence="2" key="1">
    <citation type="submission" date="2020-08" db="EMBL/GenBank/DDBJ databases">
        <title>Novel species isolated from subtropical streams in China.</title>
        <authorList>
            <person name="Lu H."/>
        </authorList>
    </citation>
    <scope>NUCLEOTIDE SEQUENCE</scope>
    <source>
        <strain evidence="2">KACC 12607</strain>
    </source>
</reference>
<organism evidence="2 3">
    <name type="scientific">Undibacterium jejuense</name>
    <dbReference type="NCBI Taxonomy" id="1344949"/>
    <lineage>
        <taxon>Bacteria</taxon>
        <taxon>Pseudomonadati</taxon>
        <taxon>Pseudomonadota</taxon>
        <taxon>Betaproteobacteria</taxon>
        <taxon>Burkholderiales</taxon>
        <taxon>Oxalobacteraceae</taxon>
        <taxon>Undibacterium</taxon>
    </lineage>
</organism>
<keyword evidence="3" id="KW-1185">Reference proteome</keyword>
<dbReference type="GO" id="GO:0043190">
    <property type="term" value="C:ATP-binding cassette (ABC) transporter complex"/>
    <property type="evidence" value="ECO:0007669"/>
    <property type="project" value="InterPro"/>
</dbReference>
<keyword evidence="1" id="KW-0472">Membrane</keyword>
<comment type="caution">
    <text evidence="2">The sequence shown here is derived from an EMBL/GenBank/DDBJ whole genome shotgun (WGS) entry which is preliminary data.</text>
</comment>
<dbReference type="GO" id="GO:0005548">
    <property type="term" value="F:phospholipid transporter activity"/>
    <property type="evidence" value="ECO:0007669"/>
    <property type="project" value="TreeGrafter"/>
</dbReference>
<keyword evidence="1" id="KW-0997">Cell inner membrane</keyword>
<dbReference type="PANTHER" id="PTHR30188:SF3">
    <property type="entry name" value="ABC TRANSPORTER PERMEASE"/>
    <property type="match status" value="1"/>
</dbReference>
<dbReference type="InterPro" id="IPR030802">
    <property type="entry name" value="Permease_MalE"/>
</dbReference>
<accession>A0A923HHY4</accession>
<evidence type="ECO:0000313" key="3">
    <source>
        <dbReference type="Proteomes" id="UP000634011"/>
    </source>
</evidence>
<keyword evidence="1" id="KW-0812">Transmembrane</keyword>
<keyword evidence="1" id="KW-1003">Cell membrane</keyword>
<dbReference type="Proteomes" id="UP000634011">
    <property type="component" value="Unassembled WGS sequence"/>
</dbReference>
<comment type="subcellular location">
    <subcellularLocation>
        <location evidence="1">Cell inner membrane</location>
        <topology evidence="1">Multi-pass membrane protein</topology>
    </subcellularLocation>
</comment>
<dbReference type="InterPro" id="IPR003453">
    <property type="entry name" value="ABC_MlaE_roteobac"/>
</dbReference>
<feature type="transmembrane region" description="Helical" evidence="1">
    <location>
        <begin position="308"/>
        <end position="332"/>
    </location>
</feature>
<dbReference type="Pfam" id="PF02405">
    <property type="entry name" value="MlaE"/>
    <property type="match status" value="1"/>
</dbReference>
<name>A0A923HHY4_9BURK</name>
<evidence type="ECO:0000313" key="2">
    <source>
        <dbReference type="EMBL" id="MBC3863335.1"/>
    </source>
</evidence>
<feature type="transmembrane region" description="Helical" evidence="1">
    <location>
        <begin position="170"/>
        <end position="187"/>
    </location>
</feature>
<feature type="transmembrane region" description="Helical" evidence="1">
    <location>
        <begin position="131"/>
        <end position="149"/>
    </location>
</feature>
<dbReference type="PANTHER" id="PTHR30188">
    <property type="entry name" value="ABC TRANSPORTER PERMEASE PROTEIN-RELATED"/>
    <property type="match status" value="1"/>
</dbReference>
<feature type="transmembrane region" description="Helical" evidence="1">
    <location>
        <begin position="353"/>
        <end position="374"/>
    </location>
</feature>
<feature type="transmembrane region" description="Helical" evidence="1">
    <location>
        <begin position="263"/>
        <end position="288"/>
    </location>
</feature>
<dbReference type="NCBIfam" id="TIGR00056">
    <property type="entry name" value="MlaE family lipid ABC transporter permease subunit"/>
    <property type="match status" value="1"/>
</dbReference>
<sequence length="376" mass="41063">MRTAQINAAEKARIVQTAPRNLEFSGSWTVCHLGAVIRELDQLLDLPLTQLNLDGKKIVNIDSITVWILQSRLQKLRAKGAQIDMLDWPAEYQLLVDNLPSKSQPPRHQHLKSGMLETLGKDCITFCANGFSLLSFIGETTLSLLAVLLQPNRARVRSVLHNVQISGVNALPIVGVTSFLLGIVIAYQGADQLRHYGANIFVVELVGYAMLREFAPLITAIIVAGRSGSAYAAQIGTMLVTEEVDALKTIGIKPINLLVLPKLIALMLALPLLTLFADVLGVLGGMWMANNKLQVAPHEFLARFGTEIPLKTLFIGLGKSWVFAIVIVLISCYQGFRTKSNADSVGQQTTRSVVQSIFIVIVLDAGFSIVFNLLDL</sequence>
<gene>
    <name evidence="2" type="ORF">H8K32_14615</name>
</gene>